<proteinExistence type="predicted"/>
<dbReference type="InParanoid" id="I3EHE8"/>
<dbReference type="HOGENOM" id="CLU_2427553_0_0_1"/>
<name>I3EHE8_NEMP3</name>
<evidence type="ECO:0000313" key="1">
    <source>
        <dbReference type="EMBL" id="EIJ88645.1"/>
    </source>
</evidence>
<accession>I3EHE8</accession>
<dbReference type="EMBL" id="GL870878">
    <property type="protein sequence ID" value="EIJ88645.1"/>
    <property type="molecule type" value="Genomic_DNA"/>
</dbReference>
<organism evidence="1 2">
    <name type="scientific">Nematocida parisii (strain ERTm3)</name>
    <name type="common">Nematode killer fungus</name>
    <dbReference type="NCBI Taxonomy" id="935791"/>
    <lineage>
        <taxon>Eukaryota</taxon>
        <taxon>Fungi</taxon>
        <taxon>Fungi incertae sedis</taxon>
        <taxon>Microsporidia</taxon>
        <taxon>Nematocida</taxon>
    </lineage>
</organism>
<evidence type="ECO:0000313" key="2">
    <source>
        <dbReference type="Proteomes" id="UP000002872"/>
    </source>
</evidence>
<sequence length="91" mass="10531">MLETSGDIKVTFSLNSIQEENSICIDEYLEQGIEDDQDDIELGPFVSSESLPMDFYTISQISKNKNRHTAFSIYQKKESILYETILITNQW</sequence>
<dbReference type="AlphaFoldDB" id="I3EHE8"/>
<dbReference type="Proteomes" id="UP000002872">
    <property type="component" value="Unassembled WGS sequence"/>
</dbReference>
<keyword evidence="2" id="KW-1185">Reference proteome</keyword>
<reference evidence="1" key="1">
    <citation type="submission" date="2011-01" db="EMBL/GenBank/DDBJ databases">
        <title>The Genome Sequence of Nematocida parisii strain ERTm3.</title>
        <authorList>
            <consortium name="The Broad Institute Genome Sequencing Platform"/>
            <consortium name="The Broad Institute Genome Sequencing Center for Infectious Disease"/>
            <person name="Cuomo C."/>
            <person name="Troemel E."/>
            <person name="Young S.K."/>
            <person name="Zeng Q."/>
            <person name="Gargeya S."/>
            <person name="Fitzgerald M."/>
            <person name="Haas B."/>
            <person name="Abouelleil A."/>
            <person name="Alvarado L."/>
            <person name="Arachchi H.M."/>
            <person name="Berlin A."/>
            <person name="Chapman S.B."/>
            <person name="Gearin G."/>
            <person name="Goldberg J."/>
            <person name="Griggs A."/>
            <person name="Gujja S."/>
            <person name="Hansen M."/>
            <person name="Heiman D."/>
            <person name="Howarth C."/>
            <person name="Larimer J."/>
            <person name="Lui A."/>
            <person name="MacDonald P.J.P."/>
            <person name="McCowen C."/>
            <person name="Montmayeur A."/>
            <person name="Murphy C."/>
            <person name="Neiman D."/>
            <person name="Pearson M."/>
            <person name="Priest M."/>
            <person name="Roberts A."/>
            <person name="Saif S."/>
            <person name="Shea T."/>
            <person name="Sisk P."/>
            <person name="Stolte C."/>
            <person name="Sykes S."/>
            <person name="Wortman J."/>
            <person name="Nusbaum C."/>
            <person name="Birren B."/>
        </authorList>
    </citation>
    <scope>NUCLEOTIDE SEQUENCE</scope>
    <source>
        <strain evidence="1">ERTm3</strain>
    </source>
</reference>
<protein>
    <submittedName>
        <fullName evidence="1">Uncharacterized protein</fullName>
    </submittedName>
</protein>
<gene>
    <name evidence="1" type="ORF">NEQG_01335</name>
</gene>
<dbReference type="VEuPathDB" id="MicrosporidiaDB:NEQG_01335"/>